<dbReference type="Gene3D" id="2.40.10.10">
    <property type="entry name" value="Trypsin-like serine proteases"/>
    <property type="match status" value="3"/>
</dbReference>
<dbReference type="PROSITE" id="PS50240">
    <property type="entry name" value="TRYPSIN_DOM"/>
    <property type="match status" value="2"/>
</dbReference>
<dbReference type="InterPro" id="IPR018114">
    <property type="entry name" value="TRYPSIN_HIS"/>
</dbReference>
<dbReference type="InterPro" id="IPR009003">
    <property type="entry name" value="Peptidase_S1_PA"/>
</dbReference>
<feature type="domain" description="Peptidase S1" evidence="10">
    <location>
        <begin position="321"/>
        <end position="557"/>
    </location>
</feature>
<keyword evidence="1 8" id="KW-0645">Protease</keyword>
<gene>
    <name evidence="11" type="ORF">HERILL_LOCUS5562</name>
</gene>
<dbReference type="FunFam" id="2.40.10.10:FF:000068">
    <property type="entry name" value="transmembrane protease serine 2"/>
    <property type="match status" value="2"/>
</dbReference>
<reference evidence="11 12" key="1">
    <citation type="submission" date="2020-11" db="EMBL/GenBank/DDBJ databases">
        <authorList>
            <person name="Wallbank WR R."/>
            <person name="Pardo Diaz C."/>
            <person name="Kozak K."/>
            <person name="Martin S."/>
            <person name="Jiggins C."/>
            <person name="Moest M."/>
            <person name="Warren A I."/>
            <person name="Generalovic N T."/>
            <person name="Byers J.R.P. K."/>
            <person name="Montejo-Kovacevich G."/>
            <person name="Yen C E."/>
        </authorList>
    </citation>
    <scope>NUCLEOTIDE SEQUENCE [LARGE SCALE GENOMIC DNA]</scope>
</reference>
<evidence type="ECO:0000256" key="2">
    <source>
        <dbReference type="ARBA" id="ARBA00022729"/>
    </source>
</evidence>
<dbReference type="PROSITE" id="PS00134">
    <property type="entry name" value="TRYPSIN_HIS"/>
    <property type="match status" value="2"/>
</dbReference>
<dbReference type="InterPro" id="IPR043504">
    <property type="entry name" value="Peptidase_S1_PA_chymotrypsin"/>
</dbReference>
<accession>A0A7R8UKX6</accession>
<dbReference type="PROSITE" id="PS00135">
    <property type="entry name" value="TRYPSIN_SER"/>
    <property type="match status" value="2"/>
</dbReference>
<evidence type="ECO:0000256" key="5">
    <source>
        <dbReference type="ARBA" id="ARBA00023145"/>
    </source>
</evidence>
<evidence type="ECO:0000313" key="11">
    <source>
        <dbReference type="EMBL" id="CAD7082534.1"/>
    </source>
</evidence>
<feature type="domain" description="Peptidase S1" evidence="10">
    <location>
        <begin position="48"/>
        <end position="284"/>
    </location>
</feature>
<keyword evidence="6" id="KW-1015">Disulfide bond</keyword>
<keyword evidence="3 8" id="KW-0378">Hydrolase</keyword>
<evidence type="ECO:0000256" key="4">
    <source>
        <dbReference type="ARBA" id="ARBA00022825"/>
    </source>
</evidence>
<dbReference type="PANTHER" id="PTHR24256">
    <property type="entry name" value="TRYPTASE-RELATED"/>
    <property type="match status" value="1"/>
</dbReference>
<dbReference type="CDD" id="cd00190">
    <property type="entry name" value="Tryp_SPc"/>
    <property type="match status" value="2"/>
</dbReference>
<keyword evidence="5" id="KW-0865">Zymogen</keyword>
<dbReference type="AlphaFoldDB" id="A0A7R8UKX6"/>
<feature type="chain" id="PRO_5030856570" description="Peptidase S1 domain-containing protein" evidence="9">
    <location>
        <begin position="19"/>
        <end position="562"/>
    </location>
</feature>
<evidence type="ECO:0000256" key="8">
    <source>
        <dbReference type="RuleBase" id="RU363034"/>
    </source>
</evidence>
<dbReference type="EMBL" id="LR899010">
    <property type="protein sequence ID" value="CAD7082534.1"/>
    <property type="molecule type" value="Genomic_DNA"/>
</dbReference>
<evidence type="ECO:0000256" key="7">
    <source>
        <dbReference type="ARBA" id="ARBA00024195"/>
    </source>
</evidence>
<dbReference type="InterPro" id="IPR033116">
    <property type="entry name" value="TRYPSIN_SER"/>
</dbReference>
<sequence length="562" mass="61490">MNSTLVFIVLISVSLGSCFSINQRHDQLFEDSVKFPQNTWFSGFSERIVGGNEALDEQFPYQAGLMLQQTDRNTWCGGSIIDRRWILTAAHCLYEALSAKVHLGIHNIWATNEIGRQIIEVSSDGFIIHPGYDNVLHADDIALVKLPIDARISPGIKIIALPPSNTDNSFFGETVVASGWGRDSDQATTVSPVLRYVELTVISNDRCSVYFAGLIRPGNICTDGESFKSPCNGDSGGPLVFGSGKNKILIGLTSFGSGRGCEKGYPAVFTRVTHYLYWIKQQTVLLASFGIALDLEKPDWDSIHYEEDFLPKGFLNRDSRIIGGEIATPGQFPYQAQLRLNKTTSGDWCGGVLVSESYVLTAAHCAIDSLYIDVYLGAQNVLNLTEPGRINVRVYAENIVVHNGFNPTVIANDIAILRLPEPVDISDTIKPIKLPSFDDAAINFAGTVVVVSGWGKNSDDDDNSSPELHFTTVAVLPQNICEYYFETVRISNFCTESIYGRGACSGDSGGPLAWDSEDGPVLLGLTSFGSIRGCVACWPAVNVRITYYLDWIAAHSDIQIQL</sequence>
<evidence type="ECO:0000313" key="12">
    <source>
        <dbReference type="Proteomes" id="UP000594454"/>
    </source>
</evidence>
<dbReference type="GO" id="GO:0006508">
    <property type="term" value="P:proteolysis"/>
    <property type="evidence" value="ECO:0007669"/>
    <property type="project" value="UniProtKB-KW"/>
</dbReference>
<dbReference type="SMART" id="SM00020">
    <property type="entry name" value="Tryp_SPc"/>
    <property type="match status" value="2"/>
</dbReference>
<dbReference type="InterPro" id="IPR001314">
    <property type="entry name" value="Peptidase_S1A"/>
</dbReference>
<evidence type="ECO:0000256" key="9">
    <source>
        <dbReference type="SAM" id="SignalP"/>
    </source>
</evidence>
<proteinExistence type="inferred from homology"/>
<feature type="signal peptide" evidence="9">
    <location>
        <begin position="1"/>
        <end position="18"/>
    </location>
</feature>
<evidence type="ECO:0000256" key="6">
    <source>
        <dbReference type="ARBA" id="ARBA00023157"/>
    </source>
</evidence>
<dbReference type="InterPro" id="IPR051487">
    <property type="entry name" value="Ser/Thr_Proteases_Immune/Dev"/>
</dbReference>
<keyword evidence="2 9" id="KW-0732">Signal</keyword>
<dbReference type="InParanoid" id="A0A7R8UKX6"/>
<dbReference type="OrthoDB" id="5565075at2759"/>
<keyword evidence="12" id="KW-1185">Reference proteome</keyword>
<name>A0A7R8UKX6_HERIL</name>
<dbReference type="SUPFAM" id="SSF50494">
    <property type="entry name" value="Trypsin-like serine proteases"/>
    <property type="match status" value="2"/>
</dbReference>
<evidence type="ECO:0000256" key="3">
    <source>
        <dbReference type="ARBA" id="ARBA00022801"/>
    </source>
</evidence>
<dbReference type="GO" id="GO:0004252">
    <property type="term" value="F:serine-type endopeptidase activity"/>
    <property type="evidence" value="ECO:0007669"/>
    <property type="project" value="InterPro"/>
</dbReference>
<dbReference type="InterPro" id="IPR001254">
    <property type="entry name" value="Trypsin_dom"/>
</dbReference>
<dbReference type="FunFam" id="2.40.10.10:FF:000025">
    <property type="entry name" value="serine proteases 1/2"/>
    <property type="match status" value="1"/>
</dbReference>
<dbReference type="Proteomes" id="UP000594454">
    <property type="component" value="Chromosome 2"/>
</dbReference>
<comment type="similarity">
    <text evidence="7">Belongs to the peptidase S1 family. CLIP subfamily.</text>
</comment>
<dbReference type="Pfam" id="PF00089">
    <property type="entry name" value="Trypsin"/>
    <property type="match status" value="2"/>
</dbReference>
<dbReference type="PRINTS" id="PR00722">
    <property type="entry name" value="CHYMOTRYPSIN"/>
</dbReference>
<protein>
    <recommendedName>
        <fullName evidence="10">Peptidase S1 domain-containing protein</fullName>
    </recommendedName>
</protein>
<organism evidence="11 12">
    <name type="scientific">Hermetia illucens</name>
    <name type="common">Black soldier fly</name>
    <dbReference type="NCBI Taxonomy" id="343691"/>
    <lineage>
        <taxon>Eukaryota</taxon>
        <taxon>Metazoa</taxon>
        <taxon>Ecdysozoa</taxon>
        <taxon>Arthropoda</taxon>
        <taxon>Hexapoda</taxon>
        <taxon>Insecta</taxon>
        <taxon>Pterygota</taxon>
        <taxon>Neoptera</taxon>
        <taxon>Endopterygota</taxon>
        <taxon>Diptera</taxon>
        <taxon>Brachycera</taxon>
        <taxon>Stratiomyomorpha</taxon>
        <taxon>Stratiomyidae</taxon>
        <taxon>Hermetiinae</taxon>
        <taxon>Hermetia</taxon>
    </lineage>
</organism>
<keyword evidence="4 8" id="KW-0720">Serine protease</keyword>
<evidence type="ECO:0000259" key="10">
    <source>
        <dbReference type="PROSITE" id="PS50240"/>
    </source>
</evidence>
<evidence type="ECO:0000256" key="1">
    <source>
        <dbReference type="ARBA" id="ARBA00022670"/>
    </source>
</evidence>